<proteinExistence type="predicted"/>
<reference evidence="1 2" key="1">
    <citation type="submission" date="2024-03" db="EMBL/GenBank/DDBJ databases">
        <title>A high-quality draft genome sequence of Diaporthe vaccinii, a causative agent of upright dieback and viscid rot disease in cranberry plants.</title>
        <authorList>
            <person name="Sarrasin M."/>
            <person name="Lang B.F."/>
            <person name="Burger G."/>
        </authorList>
    </citation>
    <scope>NUCLEOTIDE SEQUENCE [LARGE SCALE GENOMIC DNA]</scope>
    <source>
        <strain evidence="1 2">IS7</strain>
    </source>
</reference>
<organism evidence="1 2">
    <name type="scientific">Diaporthe vaccinii</name>
    <dbReference type="NCBI Taxonomy" id="105482"/>
    <lineage>
        <taxon>Eukaryota</taxon>
        <taxon>Fungi</taxon>
        <taxon>Dikarya</taxon>
        <taxon>Ascomycota</taxon>
        <taxon>Pezizomycotina</taxon>
        <taxon>Sordariomycetes</taxon>
        <taxon>Sordariomycetidae</taxon>
        <taxon>Diaporthales</taxon>
        <taxon>Diaporthaceae</taxon>
        <taxon>Diaporthe</taxon>
        <taxon>Diaporthe eres species complex</taxon>
    </lineage>
</organism>
<protein>
    <submittedName>
        <fullName evidence="1">Uncharacterized protein</fullName>
    </submittedName>
</protein>
<gene>
    <name evidence="1" type="ORF">FJTKL_14797</name>
</gene>
<accession>A0ABR4F831</accession>
<name>A0ABR4F831_9PEZI</name>
<dbReference type="EMBL" id="JBAWTH010000008">
    <property type="protein sequence ID" value="KAL2290835.1"/>
    <property type="molecule type" value="Genomic_DNA"/>
</dbReference>
<keyword evidence="2" id="KW-1185">Reference proteome</keyword>
<sequence length="86" mass="9410">MDGGQSHTRCTLEALGSHNLKPTTVPLVAFSLLPFSLSGLSTEVSFLGDSIQPYKGFLLPSRVKPSFRLLYFSTSRRPTACILVHD</sequence>
<dbReference type="Proteomes" id="UP001600888">
    <property type="component" value="Unassembled WGS sequence"/>
</dbReference>
<evidence type="ECO:0000313" key="2">
    <source>
        <dbReference type="Proteomes" id="UP001600888"/>
    </source>
</evidence>
<comment type="caution">
    <text evidence="1">The sequence shown here is derived from an EMBL/GenBank/DDBJ whole genome shotgun (WGS) entry which is preliminary data.</text>
</comment>
<evidence type="ECO:0000313" key="1">
    <source>
        <dbReference type="EMBL" id="KAL2290835.1"/>
    </source>
</evidence>